<dbReference type="SUPFAM" id="SSF51419">
    <property type="entry name" value="PLP-binding barrel"/>
    <property type="match status" value="1"/>
</dbReference>
<dbReference type="InterPro" id="IPR002986">
    <property type="entry name" value="DAP_deCOOHase_LysA"/>
</dbReference>
<dbReference type="Proteomes" id="UP000663828">
    <property type="component" value="Unassembled WGS sequence"/>
</dbReference>
<dbReference type="InterPro" id="IPR000183">
    <property type="entry name" value="Orn/DAP/Arg_de-COase"/>
</dbReference>
<feature type="active site" description="Proton donor" evidence="5">
    <location>
        <position position="369"/>
    </location>
</feature>
<reference evidence="7" key="1">
    <citation type="submission" date="2021-02" db="EMBL/GenBank/DDBJ databases">
        <authorList>
            <person name="Nowell W R."/>
        </authorList>
    </citation>
    <scope>NUCLEOTIDE SEQUENCE</scope>
</reference>
<evidence type="ECO:0000256" key="5">
    <source>
        <dbReference type="PIRSR" id="PIRSR600183-50"/>
    </source>
</evidence>
<dbReference type="PRINTS" id="PR01181">
    <property type="entry name" value="DAPDCRBXLASE"/>
</dbReference>
<feature type="modified residue" description="N6-(pyridoxal phosphate)lysine" evidence="5">
    <location>
        <position position="72"/>
    </location>
</feature>
<dbReference type="Proteomes" id="UP000663852">
    <property type="component" value="Unassembled WGS sequence"/>
</dbReference>
<dbReference type="GO" id="GO:0008836">
    <property type="term" value="F:diaminopimelate decarboxylase activity"/>
    <property type="evidence" value="ECO:0007669"/>
    <property type="project" value="InterPro"/>
</dbReference>
<proteinExistence type="inferred from homology"/>
<evidence type="ECO:0000256" key="4">
    <source>
        <dbReference type="ARBA" id="ARBA00023239"/>
    </source>
</evidence>
<evidence type="ECO:0000259" key="6">
    <source>
        <dbReference type="Pfam" id="PF02784"/>
    </source>
</evidence>
<dbReference type="HAMAP" id="MF_02120">
    <property type="entry name" value="LysA"/>
    <property type="match status" value="1"/>
</dbReference>
<feature type="domain" description="Orn/DAP/Arg decarboxylase 2 N-terminal" evidence="6">
    <location>
        <begin position="51"/>
        <end position="306"/>
    </location>
</feature>
<evidence type="ECO:0000256" key="3">
    <source>
        <dbReference type="ARBA" id="ARBA00022898"/>
    </source>
</evidence>
<keyword evidence="9" id="KW-1185">Reference proteome</keyword>
<evidence type="ECO:0000256" key="2">
    <source>
        <dbReference type="ARBA" id="ARBA00022793"/>
    </source>
</evidence>
<evidence type="ECO:0000313" key="10">
    <source>
        <dbReference type="Proteomes" id="UP000663852"/>
    </source>
</evidence>
<dbReference type="Gene3D" id="3.20.20.10">
    <property type="entry name" value="Alanine racemase"/>
    <property type="match status" value="1"/>
</dbReference>
<dbReference type="EMBL" id="CAJNOJ010000078">
    <property type="protein sequence ID" value="CAF1049895.1"/>
    <property type="molecule type" value="Genomic_DNA"/>
</dbReference>
<name>A0A814KD47_ADIRI</name>
<evidence type="ECO:0000313" key="9">
    <source>
        <dbReference type="Proteomes" id="UP000663828"/>
    </source>
</evidence>
<keyword evidence="4" id="KW-0456">Lyase</keyword>
<evidence type="ECO:0000313" key="8">
    <source>
        <dbReference type="EMBL" id="CAF1590343.1"/>
    </source>
</evidence>
<dbReference type="FunFam" id="3.20.20.10:FF:000003">
    <property type="entry name" value="Diaminopimelate decarboxylase"/>
    <property type="match status" value="1"/>
</dbReference>
<dbReference type="PRINTS" id="PR01179">
    <property type="entry name" value="ODADCRBXLASE"/>
</dbReference>
<dbReference type="AlphaFoldDB" id="A0A814KD47"/>
<dbReference type="InterPro" id="IPR022644">
    <property type="entry name" value="De-COase2_N"/>
</dbReference>
<dbReference type="EMBL" id="CAJNOR010006255">
    <property type="protein sequence ID" value="CAF1590343.1"/>
    <property type="molecule type" value="Genomic_DNA"/>
</dbReference>
<evidence type="ECO:0000256" key="1">
    <source>
        <dbReference type="ARBA" id="ARBA00001933"/>
    </source>
</evidence>
<comment type="cofactor">
    <cofactor evidence="1 5">
        <name>pyridoxal 5'-phosphate</name>
        <dbReference type="ChEBI" id="CHEBI:597326"/>
    </cofactor>
</comment>
<dbReference type="NCBIfam" id="TIGR01048">
    <property type="entry name" value="lysA"/>
    <property type="match status" value="1"/>
</dbReference>
<dbReference type="PANTHER" id="PTHR43727">
    <property type="entry name" value="DIAMINOPIMELATE DECARBOXYLASE"/>
    <property type="match status" value="1"/>
</dbReference>
<dbReference type="Gene3D" id="2.40.37.10">
    <property type="entry name" value="Lyase, Ornithine Decarboxylase, Chain A, domain 1"/>
    <property type="match status" value="1"/>
</dbReference>
<dbReference type="GO" id="GO:0009089">
    <property type="term" value="P:lysine biosynthetic process via diaminopimelate"/>
    <property type="evidence" value="ECO:0007669"/>
    <property type="project" value="InterPro"/>
</dbReference>
<dbReference type="OrthoDB" id="5034579at2759"/>
<keyword evidence="3 5" id="KW-0663">Pyridoxal phosphate</keyword>
<gene>
    <name evidence="7" type="ORF">EDS130_LOCUS17372</name>
    <name evidence="8" type="ORF">XAT740_LOCUS46491</name>
</gene>
<comment type="caution">
    <text evidence="7">The sequence shown here is derived from an EMBL/GenBank/DDBJ whole genome shotgun (WGS) entry which is preliminary data.</text>
</comment>
<dbReference type="InterPro" id="IPR029066">
    <property type="entry name" value="PLP-binding_barrel"/>
</dbReference>
<evidence type="ECO:0000313" key="7">
    <source>
        <dbReference type="EMBL" id="CAF1049895.1"/>
    </source>
</evidence>
<dbReference type="CDD" id="cd06828">
    <property type="entry name" value="PLPDE_III_DapDC"/>
    <property type="match status" value="1"/>
</dbReference>
<dbReference type="Pfam" id="PF02784">
    <property type="entry name" value="Orn_Arg_deC_N"/>
    <property type="match status" value="1"/>
</dbReference>
<accession>A0A814KD47</accession>
<organism evidence="7 10">
    <name type="scientific">Adineta ricciae</name>
    <name type="common">Rotifer</name>
    <dbReference type="NCBI Taxonomy" id="249248"/>
    <lineage>
        <taxon>Eukaryota</taxon>
        <taxon>Metazoa</taxon>
        <taxon>Spiralia</taxon>
        <taxon>Gnathifera</taxon>
        <taxon>Rotifera</taxon>
        <taxon>Eurotatoria</taxon>
        <taxon>Bdelloidea</taxon>
        <taxon>Adinetida</taxon>
        <taxon>Adinetidae</taxon>
        <taxon>Adineta</taxon>
    </lineage>
</organism>
<dbReference type="PANTHER" id="PTHR43727:SF2">
    <property type="entry name" value="GROUP IV DECARBOXYLASE"/>
    <property type="match status" value="1"/>
</dbReference>
<protein>
    <recommendedName>
        <fullName evidence="6">Orn/DAP/Arg decarboxylase 2 N-terminal domain-containing protein</fullName>
    </recommendedName>
</protein>
<sequence length="443" mass="50203">MTVKHGFYYNKNHDDHLYMDETSIKQIIERLSSPPTPFVLYSLNQFSYNIRTYQHALAELAPIRTRLSYSMKANYNPHLLTILKSSRVMLTTVSGGEMQLALSSGFEPSSIIYNGNGKTDESIQMAVDSGVLLNVDSLFDLEVIFQYARKLNKIANVLIRVNPDLSDSHVHAYNTTASKTSKFGTSIDELEPLFTKIEENQDKWIRLYGFHCHLGSTISNTQVIVTCVDKLVALFDTKRFPHLRFLNIGGGLNIDYKRYANRTREQPEEPIAIPTIEEYIQAIKAPLQPIAKLVELIVEPGRSLIADACVLITRVLGQKQTGSIRQLVVDASMTECIRPALYQAYHHIDTIVSSTTDEHTLYDIVGPVCESGDFLGKQRYLPKALERGDFLAVFDVGAYCSSMSSNYNMRPRPAEYALDEHEQIKVLRKRETNEDLLRTYCVD</sequence>
<dbReference type="InterPro" id="IPR009006">
    <property type="entry name" value="Ala_racemase/Decarboxylase_C"/>
</dbReference>
<keyword evidence="2" id="KW-0210">Decarboxylase</keyword>
<dbReference type="SUPFAM" id="SSF50621">
    <property type="entry name" value="Alanine racemase C-terminal domain-like"/>
    <property type="match status" value="1"/>
</dbReference>